<accession>A0A177C8A8</accession>
<dbReference type="GeneID" id="28771436"/>
<name>A0A177C8A8_9PLEO</name>
<protein>
    <submittedName>
        <fullName evidence="1">Uncharacterized protein</fullName>
    </submittedName>
</protein>
<gene>
    <name evidence="1" type="ORF">CC84DRAFT_958037</name>
</gene>
<sequence length="117" mass="13305">MPYGETSVDIEARVKSHRPPSSKGDDAFETRSLRRQLAQGRGLKGTYFLFAVTVIMICLHPADLAVKVMFLYGDILYNQIWHCQSYIRRIKSSWLMHSCHRGGFGYGTLVAERNAPL</sequence>
<dbReference type="InParanoid" id="A0A177C8A8"/>
<dbReference type="Proteomes" id="UP000077069">
    <property type="component" value="Unassembled WGS sequence"/>
</dbReference>
<evidence type="ECO:0000313" key="2">
    <source>
        <dbReference type="Proteomes" id="UP000077069"/>
    </source>
</evidence>
<keyword evidence="2" id="KW-1185">Reference proteome</keyword>
<dbReference type="EMBL" id="KV441555">
    <property type="protein sequence ID" value="OAG03092.1"/>
    <property type="molecule type" value="Genomic_DNA"/>
</dbReference>
<reference evidence="1 2" key="1">
    <citation type="submission" date="2016-05" db="EMBL/GenBank/DDBJ databases">
        <title>Comparative analysis of secretome profiles of manganese(II)-oxidizing ascomycete fungi.</title>
        <authorList>
            <consortium name="DOE Joint Genome Institute"/>
            <person name="Zeiner C.A."/>
            <person name="Purvine S.O."/>
            <person name="Zink E.M."/>
            <person name="Wu S."/>
            <person name="Pasa-Tolic L."/>
            <person name="Chaput D.L."/>
            <person name="Haridas S."/>
            <person name="Grigoriev I.V."/>
            <person name="Santelli C.M."/>
            <person name="Hansel C.M."/>
        </authorList>
    </citation>
    <scope>NUCLEOTIDE SEQUENCE [LARGE SCALE GENOMIC DNA]</scope>
    <source>
        <strain evidence="1 2">AP3s5-JAC2a</strain>
    </source>
</reference>
<dbReference type="RefSeq" id="XP_018033457.1">
    <property type="nucleotide sequence ID" value="XM_018187950.1"/>
</dbReference>
<dbReference type="AlphaFoldDB" id="A0A177C8A8"/>
<proteinExistence type="predicted"/>
<evidence type="ECO:0000313" key="1">
    <source>
        <dbReference type="EMBL" id="OAG03092.1"/>
    </source>
</evidence>
<organism evidence="1 2">
    <name type="scientific">Paraphaeosphaeria sporulosa</name>
    <dbReference type="NCBI Taxonomy" id="1460663"/>
    <lineage>
        <taxon>Eukaryota</taxon>
        <taxon>Fungi</taxon>
        <taxon>Dikarya</taxon>
        <taxon>Ascomycota</taxon>
        <taxon>Pezizomycotina</taxon>
        <taxon>Dothideomycetes</taxon>
        <taxon>Pleosporomycetidae</taxon>
        <taxon>Pleosporales</taxon>
        <taxon>Massarineae</taxon>
        <taxon>Didymosphaeriaceae</taxon>
        <taxon>Paraphaeosphaeria</taxon>
    </lineage>
</organism>